<dbReference type="GO" id="GO:0005886">
    <property type="term" value="C:plasma membrane"/>
    <property type="evidence" value="ECO:0007669"/>
    <property type="project" value="UniProtKB-SubCell"/>
</dbReference>
<evidence type="ECO:0000256" key="8">
    <source>
        <dbReference type="ARBA" id="ARBA00023288"/>
    </source>
</evidence>
<dbReference type="InParanoid" id="A0A7J7D0N4"/>
<feature type="region of interest" description="Disordered" evidence="9">
    <location>
        <begin position="268"/>
        <end position="318"/>
    </location>
</feature>
<dbReference type="InterPro" id="IPR044788">
    <property type="entry name" value="X8_dom_prot"/>
</dbReference>
<evidence type="ECO:0000256" key="6">
    <source>
        <dbReference type="ARBA" id="ARBA00023157"/>
    </source>
</evidence>
<keyword evidence="2" id="KW-1003">Cell membrane</keyword>
<reference evidence="12 13" key="1">
    <citation type="journal article" date="2020" name="Nat. Commun.">
        <title>Genome of Tripterygium wilfordii and identification of cytochrome P450 involved in triptolide biosynthesis.</title>
        <authorList>
            <person name="Tu L."/>
            <person name="Su P."/>
            <person name="Zhang Z."/>
            <person name="Gao L."/>
            <person name="Wang J."/>
            <person name="Hu T."/>
            <person name="Zhou J."/>
            <person name="Zhang Y."/>
            <person name="Zhao Y."/>
            <person name="Liu Y."/>
            <person name="Song Y."/>
            <person name="Tong Y."/>
            <person name="Lu Y."/>
            <person name="Yang J."/>
            <person name="Xu C."/>
            <person name="Jia M."/>
            <person name="Peters R.J."/>
            <person name="Huang L."/>
            <person name="Gao W."/>
        </authorList>
    </citation>
    <scope>NUCLEOTIDE SEQUENCE [LARGE SCALE GENOMIC DNA]</scope>
    <source>
        <strain evidence="13">cv. XIE 37</strain>
        <tissue evidence="12">Leaf</tissue>
    </source>
</reference>
<comment type="caution">
    <text evidence="12">The sequence shown here is derived from an EMBL/GenBank/DDBJ whole genome shotgun (WGS) entry which is preliminary data.</text>
</comment>
<dbReference type="Gene3D" id="1.20.58.1040">
    <property type="match status" value="1"/>
</dbReference>
<dbReference type="SMART" id="SM00768">
    <property type="entry name" value="X8"/>
    <property type="match status" value="1"/>
</dbReference>
<evidence type="ECO:0000256" key="10">
    <source>
        <dbReference type="SAM" id="SignalP"/>
    </source>
</evidence>
<evidence type="ECO:0000256" key="9">
    <source>
        <dbReference type="SAM" id="MobiDB-lite"/>
    </source>
</evidence>
<keyword evidence="7" id="KW-0325">Glycoprotein</keyword>
<accession>A0A7J7D0N4</accession>
<keyword evidence="6" id="KW-1015">Disulfide bond</keyword>
<feature type="domain" description="X8" evidence="11">
    <location>
        <begin position="184"/>
        <end position="268"/>
    </location>
</feature>
<proteinExistence type="predicted"/>
<protein>
    <recommendedName>
        <fullName evidence="11">X8 domain-containing protein</fullName>
    </recommendedName>
</protein>
<dbReference type="PANTHER" id="PTHR31044">
    <property type="entry name" value="BETA-1,3 GLUCANASE"/>
    <property type="match status" value="1"/>
</dbReference>
<evidence type="ECO:0000256" key="1">
    <source>
        <dbReference type="ARBA" id="ARBA00004609"/>
    </source>
</evidence>
<keyword evidence="3" id="KW-0336">GPI-anchor</keyword>
<sequence>MAMGVSKCIFLFHLSLLTICSYGTRGEYYHKKEHRRDEGEANILPSSSRQLLNNVKTTIHDSINPSTTLLPVTPTPQQVTTPPNDPTPTIVTVPSTFPGTMTPTTPASNPPIILTPPTTGTVNQPPPVINPVTPPTATIPGAQPITNPVTTYPAPVGNVPVTTPVANPVPPPAMTNAPAIPGQSWCVGKTGASETALQAALDYACGIGGADCSMIQQGGSCYNPNTLQNHASYAFNSYYQKNPQPTSCDFGGAANIVNTNPSTGTCIYPSSSSPSSSTSSPLSSSSFSPPSLSSPTTPSISTPATPTSPLGSAPGSTG</sequence>
<feature type="compositionally biased region" description="Low complexity" evidence="9">
    <location>
        <begin position="65"/>
        <end position="89"/>
    </location>
</feature>
<feature type="signal peptide" evidence="10">
    <location>
        <begin position="1"/>
        <end position="26"/>
    </location>
</feature>
<dbReference type="PANTHER" id="PTHR31044:SF120">
    <property type="entry name" value="CARBOHYDRATE-BINDING X8 DOMAIN SUPERFAMILY PROTEIN"/>
    <property type="match status" value="1"/>
</dbReference>
<evidence type="ECO:0000256" key="7">
    <source>
        <dbReference type="ARBA" id="ARBA00023180"/>
    </source>
</evidence>
<evidence type="ECO:0000256" key="2">
    <source>
        <dbReference type="ARBA" id="ARBA00022475"/>
    </source>
</evidence>
<feature type="region of interest" description="Disordered" evidence="9">
    <location>
        <begin position="62"/>
        <end position="89"/>
    </location>
</feature>
<evidence type="ECO:0000313" key="12">
    <source>
        <dbReference type="EMBL" id="KAF5739925.1"/>
    </source>
</evidence>
<dbReference type="Proteomes" id="UP000593562">
    <property type="component" value="Unassembled WGS sequence"/>
</dbReference>
<feature type="chain" id="PRO_5029548294" description="X8 domain-containing protein" evidence="10">
    <location>
        <begin position="27"/>
        <end position="318"/>
    </location>
</feature>
<gene>
    <name evidence="12" type="ORF">HS088_TW12G01139</name>
</gene>
<keyword evidence="8" id="KW-0449">Lipoprotein</keyword>
<dbReference type="InterPro" id="IPR012946">
    <property type="entry name" value="X8"/>
</dbReference>
<feature type="compositionally biased region" description="Low complexity" evidence="9">
    <location>
        <begin position="269"/>
        <end position="310"/>
    </location>
</feature>
<name>A0A7J7D0N4_TRIWF</name>
<keyword evidence="13" id="KW-1185">Reference proteome</keyword>
<keyword evidence="4 10" id="KW-0732">Signal</keyword>
<evidence type="ECO:0000259" key="11">
    <source>
        <dbReference type="SMART" id="SM00768"/>
    </source>
</evidence>
<dbReference type="GO" id="GO:0098552">
    <property type="term" value="C:side of membrane"/>
    <property type="evidence" value="ECO:0007669"/>
    <property type="project" value="UniProtKB-KW"/>
</dbReference>
<keyword evidence="5" id="KW-0472">Membrane</keyword>
<evidence type="ECO:0000256" key="5">
    <source>
        <dbReference type="ARBA" id="ARBA00023136"/>
    </source>
</evidence>
<evidence type="ECO:0000256" key="4">
    <source>
        <dbReference type="ARBA" id="ARBA00022729"/>
    </source>
</evidence>
<dbReference type="GO" id="GO:0009506">
    <property type="term" value="C:plasmodesma"/>
    <property type="evidence" value="ECO:0007669"/>
    <property type="project" value="UniProtKB-ARBA"/>
</dbReference>
<dbReference type="AlphaFoldDB" id="A0A7J7D0N4"/>
<organism evidence="12 13">
    <name type="scientific">Tripterygium wilfordii</name>
    <name type="common">Thunder God vine</name>
    <dbReference type="NCBI Taxonomy" id="458696"/>
    <lineage>
        <taxon>Eukaryota</taxon>
        <taxon>Viridiplantae</taxon>
        <taxon>Streptophyta</taxon>
        <taxon>Embryophyta</taxon>
        <taxon>Tracheophyta</taxon>
        <taxon>Spermatophyta</taxon>
        <taxon>Magnoliopsida</taxon>
        <taxon>eudicotyledons</taxon>
        <taxon>Gunneridae</taxon>
        <taxon>Pentapetalae</taxon>
        <taxon>rosids</taxon>
        <taxon>fabids</taxon>
        <taxon>Celastrales</taxon>
        <taxon>Celastraceae</taxon>
        <taxon>Tripterygium</taxon>
    </lineage>
</organism>
<evidence type="ECO:0000313" key="13">
    <source>
        <dbReference type="Proteomes" id="UP000593562"/>
    </source>
</evidence>
<evidence type="ECO:0000256" key="3">
    <source>
        <dbReference type="ARBA" id="ARBA00022622"/>
    </source>
</evidence>
<comment type="subcellular location">
    <subcellularLocation>
        <location evidence="1">Cell membrane</location>
        <topology evidence="1">Lipid-anchor</topology>
        <topology evidence="1">GPI-anchor</topology>
    </subcellularLocation>
</comment>
<dbReference type="FunFam" id="1.20.58.1040:FF:000001">
    <property type="entry name" value="Glucan endo-1,3-beta-glucosidase 4"/>
    <property type="match status" value="1"/>
</dbReference>
<dbReference type="EMBL" id="JAAARO010000012">
    <property type="protein sequence ID" value="KAF5739925.1"/>
    <property type="molecule type" value="Genomic_DNA"/>
</dbReference>
<dbReference type="Pfam" id="PF07983">
    <property type="entry name" value="X8"/>
    <property type="match status" value="1"/>
</dbReference>